<evidence type="ECO:0000256" key="15">
    <source>
        <dbReference type="PROSITE-ProRule" id="PRU10144"/>
    </source>
</evidence>
<evidence type="ECO:0000256" key="17">
    <source>
        <dbReference type="SAM" id="SignalP"/>
    </source>
</evidence>
<keyword evidence="7 17" id="KW-0732">Signal</keyword>
<dbReference type="NCBIfam" id="TIGR01783">
    <property type="entry name" value="TonB-siderophor"/>
    <property type="match status" value="1"/>
</dbReference>
<dbReference type="InterPro" id="IPR037066">
    <property type="entry name" value="Plug_dom_sf"/>
</dbReference>
<dbReference type="Gene3D" id="2.40.170.20">
    <property type="entry name" value="TonB-dependent receptor, beta-barrel domain"/>
    <property type="match status" value="1"/>
</dbReference>
<evidence type="ECO:0000256" key="5">
    <source>
        <dbReference type="ARBA" id="ARBA00022496"/>
    </source>
</evidence>
<feature type="domain" description="TonB-dependent receptor plug" evidence="19">
    <location>
        <begin position="88"/>
        <end position="186"/>
    </location>
</feature>
<dbReference type="RefSeq" id="WP_197956377.1">
    <property type="nucleotide sequence ID" value="NZ_CP065668.1"/>
</dbReference>
<organism evidence="20 21">
    <name type="scientific">Delftia acidovorans</name>
    <name type="common">Pseudomonas acidovorans</name>
    <name type="synonym">Comamonas acidovorans</name>
    <dbReference type="NCBI Taxonomy" id="80866"/>
    <lineage>
        <taxon>Bacteria</taxon>
        <taxon>Pseudomonadati</taxon>
        <taxon>Pseudomonadota</taxon>
        <taxon>Betaproteobacteria</taxon>
        <taxon>Burkholderiales</taxon>
        <taxon>Comamonadaceae</taxon>
        <taxon>Delftia</taxon>
    </lineage>
</organism>
<sequence length="737" mass="80247">MDSSSMKAARPLVLRPLPLALCLAFAAGGSARLHAETQAVDAGEARALREVREVRDAGSAPEAAALPGVTVRASAVTGTGVDKLGQSLREIAQSVTVIGQERMREQNLYSLDDVMQNAPGVTVQPFQLLTTGYYQRGFKIDSFQQDGVPILMGNTASPRMDMAMYERVEIVRGAAGLLHGTGNPAATVNLVPKRPTREFAGSAGLTLGSWGRRRAEADVGGPLNASGSLRARVVATQEERDFFYDVAGERTGNLYAIAELDLAHGTTVHAGVHHQRIRSTTNMAGVPFYADGRDVGLPRSTYLDAAWDRFDWNTTRSFAGIEHAWGNGWQARLNLNHLSGDSELLYAGANGAVNPATGLGGRLTGAAYRFDDSQTSVDAFASGPVQLWGRTHELLAGFNHQRTRSTQWAASILNLPQSPVDVWNWNPHGVPQPLVGSYSTRGPTETRQSGLYGMARLQLADPLKLVLGGRFTRWEQEAGGAGGAASRVRTRMGTQFTPYAGLVYALSPQWNAYASHARILQPQSSYTYAGELLDPVQGNNLEAGIKGALLGGRLNLGLALFEIRQKNRAQADPAHPCVGNACWYIATGEVRSRGLEAEIEGQLHRDLRLSASYTWNRSQYLRDAQNQGLPFASFTPRHILRLWANYQVPVAERRFSIGLGLRAQSDFYNQAQGVTLRQGGYALASLRLGWRINRQLTAALQVDNLTDRRYYQSLSGTGWNNRYGEPRSATLSLRAQF</sequence>
<keyword evidence="5" id="KW-0410">Iron transport</keyword>
<keyword evidence="3 14" id="KW-0813">Transport</keyword>
<dbReference type="PROSITE" id="PS01156">
    <property type="entry name" value="TONB_DEPENDENT_REC_2"/>
    <property type="match status" value="1"/>
</dbReference>
<dbReference type="Proteomes" id="UP000594778">
    <property type="component" value="Chromosome"/>
</dbReference>
<keyword evidence="8" id="KW-0408">Iron</keyword>
<evidence type="ECO:0000256" key="14">
    <source>
        <dbReference type="PROSITE-ProRule" id="PRU01360"/>
    </source>
</evidence>
<evidence type="ECO:0000256" key="12">
    <source>
        <dbReference type="ARBA" id="ARBA00023170"/>
    </source>
</evidence>
<evidence type="ECO:0000256" key="3">
    <source>
        <dbReference type="ARBA" id="ARBA00022448"/>
    </source>
</evidence>
<dbReference type="GO" id="GO:0015891">
    <property type="term" value="P:siderophore transport"/>
    <property type="evidence" value="ECO:0007669"/>
    <property type="project" value="InterPro"/>
</dbReference>
<evidence type="ECO:0000259" key="19">
    <source>
        <dbReference type="Pfam" id="PF07715"/>
    </source>
</evidence>
<gene>
    <name evidence="20" type="ORF">I6G66_05485</name>
</gene>
<evidence type="ECO:0000256" key="6">
    <source>
        <dbReference type="ARBA" id="ARBA00022692"/>
    </source>
</evidence>
<evidence type="ECO:0000256" key="8">
    <source>
        <dbReference type="ARBA" id="ARBA00023004"/>
    </source>
</evidence>
<evidence type="ECO:0000313" key="20">
    <source>
        <dbReference type="EMBL" id="QPS09478.1"/>
    </source>
</evidence>
<feature type="chain" id="PRO_5032368364" evidence="17">
    <location>
        <begin position="27"/>
        <end position="737"/>
    </location>
</feature>
<accession>A0A7T2W0R0</accession>
<dbReference type="InterPro" id="IPR036942">
    <property type="entry name" value="Beta-barrel_TonB_sf"/>
</dbReference>
<keyword evidence="10 16" id="KW-0798">TonB box</keyword>
<evidence type="ECO:0000313" key="21">
    <source>
        <dbReference type="Proteomes" id="UP000594778"/>
    </source>
</evidence>
<dbReference type="PANTHER" id="PTHR32552">
    <property type="entry name" value="FERRICHROME IRON RECEPTOR-RELATED"/>
    <property type="match status" value="1"/>
</dbReference>
<dbReference type="Pfam" id="PF07715">
    <property type="entry name" value="Plug"/>
    <property type="match status" value="1"/>
</dbReference>
<keyword evidence="13 14" id="KW-0998">Cell outer membrane</keyword>
<evidence type="ECO:0000256" key="11">
    <source>
        <dbReference type="ARBA" id="ARBA00023136"/>
    </source>
</evidence>
<evidence type="ECO:0000256" key="4">
    <source>
        <dbReference type="ARBA" id="ARBA00022452"/>
    </source>
</evidence>
<keyword evidence="11 14" id="KW-0472">Membrane</keyword>
<dbReference type="InterPro" id="IPR012910">
    <property type="entry name" value="Plug_dom"/>
</dbReference>
<evidence type="ECO:0000256" key="10">
    <source>
        <dbReference type="ARBA" id="ARBA00023077"/>
    </source>
</evidence>
<evidence type="ECO:0000256" key="9">
    <source>
        <dbReference type="ARBA" id="ARBA00023065"/>
    </source>
</evidence>
<dbReference type="Gene3D" id="2.170.130.10">
    <property type="entry name" value="TonB-dependent receptor, plug domain"/>
    <property type="match status" value="1"/>
</dbReference>
<comment type="subcellular location">
    <subcellularLocation>
        <location evidence="1 14">Cell outer membrane</location>
        <topology evidence="1 14">Multi-pass membrane protein</topology>
    </subcellularLocation>
</comment>
<evidence type="ECO:0000256" key="16">
    <source>
        <dbReference type="RuleBase" id="RU003357"/>
    </source>
</evidence>
<dbReference type="GO" id="GO:0015344">
    <property type="term" value="F:siderophore uptake transmembrane transporter activity"/>
    <property type="evidence" value="ECO:0007669"/>
    <property type="project" value="TreeGrafter"/>
</dbReference>
<dbReference type="CDD" id="cd01347">
    <property type="entry name" value="ligand_gated_channel"/>
    <property type="match status" value="1"/>
</dbReference>
<dbReference type="PROSITE" id="PS52016">
    <property type="entry name" value="TONB_DEPENDENT_REC_3"/>
    <property type="match status" value="1"/>
</dbReference>
<keyword evidence="12 20" id="KW-0675">Receptor</keyword>
<feature type="signal peptide" evidence="17">
    <location>
        <begin position="1"/>
        <end position="26"/>
    </location>
</feature>
<name>A0A7T2W0R0_DELAC</name>
<keyword evidence="4 14" id="KW-1134">Transmembrane beta strand</keyword>
<protein>
    <submittedName>
        <fullName evidence="20">TonB-dependent siderophore receptor</fullName>
    </submittedName>
</protein>
<dbReference type="InterPro" id="IPR039426">
    <property type="entry name" value="TonB-dep_rcpt-like"/>
</dbReference>
<proteinExistence type="inferred from homology"/>
<dbReference type="InterPro" id="IPR000531">
    <property type="entry name" value="Beta-barrel_TonB"/>
</dbReference>
<feature type="domain" description="TonB-dependent receptor-like beta-barrel" evidence="18">
    <location>
        <begin position="289"/>
        <end position="705"/>
    </location>
</feature>
<reference evidence="20 21" key="1">
    <citation type="submission" date="2020-12" db="EMBL/GenBank/DDBJ databases">
        <title>FDA dAtabase for Regulatory Grade micrObial Sequences (FDA-ARGOS): Supporting development and validation of Infectious Disease Dx tests.</title>
        <authorList>
            <person name="Sproer C."/>
            <person name="Gronow S."/>
            <person name="Severitt S."/>
            <person name="Schroder I."/>
            <person name="Tallon L."/>
            <person name="Sadzewicz L."/>
            <person name="Zhao X."/>
            <person name="Boylan J."/>
            <person name="Ott S."/>
            <person name="Bowen H."/>
            <person name="Vavikolanu K."/>
            <person name="Mehta A."/>
            <person name="Aluvathingal J."/>
            <person name="Nadendla S."/>
            <person name="Lowell S."/>
            <person name="Myers T."/>
            <person name="Yan Y."/>
            <person name="Sichtig H."/>
        </authorList>
    </citation>
    <scope>NUCLEOTIDE SEQUENCE [LARGE SCALE GENOMIC DNA]</scope>
    <source>
        <strain evidence="20 21">FDAARGOS_909</strain>
    </source>
</reference>
<dbReference type="InterPro" id="IPR010917">
    <property type="entry name" value="TonB_rcpt_CS"/>
</dbReference>
<dbReference type="GO" id="GO:0009279">
    <property type="term" value="C:cell outer membrane"/>
    <property type="evidence" value="ECO:0007669"/>
    <property type="project" value="UniProtKB-SubCell"/>
</dbReference>
<evidence type="ECO:0000256" key="13">
    <source>
        <dbReference type="ARBA" id="ARBA00023237"/>
    </source>
</evidence>
<dbReference type="FunFam" id="2.170.130.10:FF:000010">
    <property type="entry name" value="Ferripyoverdine receptor"/>
    <property type="match status" value="1"/>
</dbReference>
<evidence type="ECO:0000256" key="7">
    <source>
        <dbReference type="ARBA" id="ARBA00022729"/>
    </source>
</evidence>
<evidence type="ECO:0000256" key="1">
    <source>
        <dbReference type="ARBA" id="ARBA00004571"/>
    </source>
</evidence>
<evidence type="ECO:0000259" key="18">
    <source>
        <dbReference type="Pfam" id="PF00593"/>
    </source>
</evidence>
<dbReference type="InterPro" id="IPR010105">
    <property type="entry name" value="TonB_sidphr_rcpt"/>
</dbReference>
<dbReference type="GO" id="GO:0038023">
    <property type="term" value="F:signaling receptor activity"/>
    <property type="evidence" value="ECO:0007669"/>
    <property type="project" value="InterPro"/>
</dbReference>
<dbReference type="SUPFAM" id="SSF56935">
    <property type="entry name" value="Porins"/>
    <property type="match status" value="1"/>
</dbReference>
<feature type="short sequence motif" description="TonB C-terminal box" evidence="15">
    <location>
        <begin position="720"/>
        <end position="737"/>
    </location>
</feature>
<keyword evidence="6 14" id="KW-0812">Transmembrane</keyword>
<dbReference type="PANTHER" id="PTHR32552:SF74">
    <property type="entry name" value="HYDROXAMATE SIDEROPHORE RECEPTOR FHUE"/>
    <property type="match status" value="1"/>
</dbReference>
<evidence type="ECO:0000256" key="2">
    <source>
        <dbReference type="ARBA" id="ARBA00009810"/>
    </source>
</evidence>
<dbReference type="Pfam" id="PF00593">
    <property type="entry name" value="TonB_dep_Rec_b-barrel"/>
    <property type="match status" value="1"/>
</dbReference>
<comment type="similarity">
    <text evidence="2 14 16">Belongs to the TonB-dependent receptor family.</text>
</comment>
<dbReference type="AlphaFoldDB" id="A0A7T2W0R0"/>
<keyword evidence="9" id="KW-0406">Ion transport</keyword>
<dbReference type="EMBL" id="CP065668">
    <property type="protein sequence ID" value="QPS09478.1"/>
    <property type="molecule type" value="Genomic_DNA"/>
</dbReference>